<feature type="transmembrane region" description="Helical" evidence="1">
    <location>
        <begin position="252"/>
        <end position="274"/>
    </location>
</feature>
<feature type="transmembrane region" description="Helical" evidence="1">
    <location>
        <begin position="182"/>
        <end position="203"/>
    </location>
</feature>
<dbReference type="AlphaFoldDB" id="A0A3S4Y4X4"/>
<protein>
    <submittedName>
        <fullName evidence="2">Uncharacterized protein</fullName>
    </submittedName>
</protein>
<name>A0A3S4Y4X4_9MICC</name>
<sequence length="375" mass="41111">MKGLICDCRNAIRLTATAGVSAIFAGADTAARATAPNVMRKVLGTENVNDASHGTTGKTKPVVALRTRVSALTETITEYIKAMGRSRKTKRLWDSVSGLGNAIRQRTLSMRSVNAPQILGKQYSPLKELPQPVFQRLSSQLYMASLVWGSVSMLRGGRTKERQYTPDHPEYVALTSALKGGYFSGFFEAVCVFLVILCARVVGPASKLSALSLPRLQIAGIVWISYLIFPLVLVLVQRPLVVRAQHGSPGGLLFAACDILVPPLVYLVVTLGMFQDVGKAATVGSCALVFYLAYAAWIKPWKPGLTQAELRSKIEQAKQMTRELVSDIAQEYAGMMQERAEIMQKYADVDDPAIKDLFLPANRYRMPLDHDESRS</sequence>
<dbReference type="Proteomes" id="UP000270988">
    <property type="component" value="Chromosome"/>
</dbReference>
<accession>A0A3S4Y4X4</accession>
<keyword evidence="1" id="KW-0472">Membrane</keyword>
<keyword evidence="1" id="KW-0812">Transmembrane</keyword>
<evidence type="ECO:0000256" key="1">
    <source>
        <dbReference type="SAM" id="Phobius"/>
    </source>
</evidence>
<evidence type="ECO:0000313" key="2">
    <source>
        <dbReference type="EMBL" id="VEJ30531.1"/>
    </source>
</evidence>
<evidence type="ECO:0000313" key="3">
    <source>
        <dbReference type="Proteomes" id="UP000270988"/>
    </source>
</evidence>
<reference evidence="2 3" key="1">
    <citation type="submission" date="2018-12" db="EMBL/GenBank/DDBJ databases">
        <authorList>
            <consortium name="Pathogen Informatics"/>
        </authorList>
    </citation>
    <scope>NUCLEOTIDE SEQUENCE [LARGE SCALE GENOMIC DNA]</scope>
    <source>
        <strain evidence="2 3">NCTC10918</strain>
    </source>
</reference>
<dbReference type="STRING" id="762948.HMPREF0733_10725"/>
<proteinExistence type="predicted"/>
<dbReference type="EMBL" id="LR134521">
    <property type="protein sequence ID" value="VEJ30531.1"/>
    <property type="molecule type" value="Genomic_DNA"/>
</dbReference>
<feature type="transmembrane region" description="Helical" evidence="1">
    <location>
        <begin position="215"/>
        <end position="236"/>
    </location>
</feature>
<keyword evidence="1" id="KW-1133">Transmembrane helix</keyword>
<feature type="transmembrane region" description="Helical" evidence="1">
    <location>
        <begin position="280"/>
        <end position="298"/>
    </location>
</feature>
<gene>
    <name evidence="2" type="ORF">NCTC10918_01815</name>
</gene>
<organism evidence="2 3">
    <name type="scientific">Rothia dentocariosa</name>
    <dbReference type="NCBI Taxonomy" id="2047"/>
    <lineage>
        <taxon>Bacteria</taxon>
        <taxon>Bacillati</taxon>
        <taxon>Actinomycetota</taxon>
        <taxon>Actinomycetes</taxon>
        <taxon>Micrococcales</taxon>
        <taxon>Micrococcaceae</taxon>
        <taxon>Rothia</taxon>
    </lineage>
</organism>